<keyword evidence="3" id="KW-1185">Reference proteome</keyword>
<dbReference type="EMBL" id="JACTNZ010000010">
    <property type="protein sequence ID" value="KAG5528002.1"/>
    <property type="molecule type" value="Genomic_DNA"/>
</dbReference>
<evidence type="ECO:0000313" key="2">
    <source>
        <dbReference type="EMBL" id="KAG5528002.1"/>
    </source>
</evidence>
<feature type="compositionally biased region" description="Polar residues" evidence="1">
    <location>
        <begin position="358"/>
        <end position="379"/>
    </location>
</feature>
<comment type="caution">
    <text evidence="2">The sequence shown here is derived from an EMBL/GenBank/DDBJ whole genome shotgun (WGS) entry which is preliminary data.</text>
</comment>
<evidence type="ECO:0000256" key="1">
    <source>
        <dbReference type="SAM" id="MobiDB-lite"/>
    </source>
</evidence>
<proteinExistence type="predicted"/>
<reference evidence="2" key="1">
    <citation type="submission" date="2020-08" db="EMBL/GenBank/DDBJ databases">
        <title>Plant Genome Project.</title>
        <authorList>
            <person name="Zhang R.-G."/>
        </authorList>
    </citation>
    <scope>NUCLEOTIDE SEQUENCE</scope>
    <source>
        <strain evidence="2">WSP0</strain>
        <tissue evidence="2">Leaf</tissue>
    </source>
</reference>
<protein>
    <submittedName>
        <fullName evidence="2">Uncharacterized protein</fullName>
    </submittedName>
</protein>
<gene>
    <name evidence="2" type="ORF">RHGRI_028809</name>
</gene>
<name>A0AAV6IKK9_9ERIC</name>
<dbReference type="PANTHER" id="PTHR33702:SF16">
    <property type="match status" value="1"/>
</dbReference>
<accession>A0AAV6IKK9</accession>
<dbReference type="Proteomes" id="UP000823749">
    <property type="component" value="Chromosome 10"/>
</dbReference>
<sequence>MEEGLPNPFNGALRKHWRRRKYRRLLDAKIPKRKKLKIIRLGGSTRPLWRIKAVPKFHLNVVPPLNLWKNLKDAYINMMLKFAGNFSSLGNTGDVYRGMQIANSPRVPAVCGRSREDRQSWWTEQYGPEPSRRVLPGWTKITDGRVGCDQEPGRGVADVLLLGRTRLDQAAPDMWMAGWVPPLLDELTEKSIAFDKEHMFIITDYLDCINEIVHIKINGVIFPVKVIEDLMTETSWEKHVFSLIKIKKWNNKEVKEAVVETDPGNDESLDFDVHDAHKESFGVGALQMEADGALDMGLALGSDPKDSMRHGGTLESFGGEFCPLFEGNVKTNLCSKNSKAEGHEEHAQPTPIVEKSSPDASFTTPCSQVQNVNLNEKGQ</sequence>
<dbReference type="PANTHER" id="PTHR33702">
    <property type="entry name" value="BNAA09G40010D PROTEIN"/>
    <property type="match status" value="1"/>
</dbReference>
<organism evidence="2 3">
    <name type="scientific">Rhododendron griersonianum</name>
    <dbReference type="NCBI Taxonomy" id="479676"/>
    <lineage>
        <taxon>Eukaryota</taxon>
        <taxon>Viridiplantae</taxon>
        <taxon>Streptophyta</taxon>
        <taxon>Embryophyta</taxon>
        <taxon>Tracheophyta</taxon>
        <taxon>Spermatophyta</taxon>
        <taxon>Magnoliopsida</taxon>
        <taxon>eudicotyledons</taxon>
        <taxon>Gunneridae</taxon>
        <taxon>Pentapetalae</taxon>
        <taxon>asterids</taxon>
        <taxon>Ericales</taxon>
        <taxon>Ericaceae</taxon>
        <taxon>Ericoideae</taxon>
        <taxon>Rhodoreae</taxon>
        <taxon>Rhododendron</taxon>
    </lineage>
</organism>
<dbReference type="AlphaFoldDB" id="A0AAV6IKK9"/>
<evidence type="ECO:0000313" key="3">
    <source>
        <dbReference type="Proteomes" id="UP000823749"/>
    </source>
</evidence>
<feature type="region of interest" description="Disordered" evidence="1">
    <location>
        <begin position="340"/>
        <end position="379"/>
    </location>
</feature>